<dbReference type="EMBL" id="MTKT01003779">
    <property type="protein sequence ID" value="OWM74435.1"/>
    <property type="molecule type" value="Genomic_DNA"/>
</dbReference>
<protein>
    <submittedName>
        <fullName evidence="1">Uncharacterized protein</fullName>
    </submittedName>
</protein>
<dbReference type="AlphaFoldDB" id="A0A218WNR9"/>
<evidence type="ECO:0000313" key="2">
    <source>
        <dbReference type="Proteomes" id="UP000197138"/>
    </source>
</evidence>
<organism evidence="1 2">
    <name type="scientific">Punica granatum</name>
    <name type="common">Pomegranate</name>
    <dbReference type="NCBI Taxonomy" id="22663"/>
    <lineage>
        <taxon>Eukaryota</taxon>
        <taxon>Viridiplantae</taxon>
        <taxon>Streptophyta</taxon>
        <taxon>Embryophyta</taxon>
        <taxon>Tracheophyta</taxon>
        <taxon>Spermatophyta</taxon>
        <taxon>Magnoliopsida</taxon>
        <taxon>eudicotyledons</taxon>
        <taxon>Gunneridae</taxon>
        <taxon>Pentapetalae</taxon>
        <taxon>rosids</taxon>
        <taxon>malvids</taxon>
        <taxon>Myrtales</taxon>
        <taxon>Lythraceae</taxon>
        <taxon>Punica</taxon>
    </lineage>
</organism>
<dbReference type="Proteomes" id="UP000197138">
    <property type="component" value="Unassembled WGS sequence"/>
</dbReference>
<comment type="caution">
    <text evidence="1">The sequence shown here is derived from an EMBL/GenBank/DDBJ whole genome shotgun (WGS) entry which is preliminary data.</text>
</comment>
<name>A0A218WNR9_PUNGR</name>
<accession>A0A218WNR9</accession>
<evidence type="ECO:0000313" key="1">
    <source>
        <dbReference type="EMBL" id="OWM74435.1"/>
    </source>
</evidence>
<gene>
    <name evidence="1" type="ORF">CDL15_Pgr013339</name>
</gene>
<proteinExistence type="predicted"/>
<reference evidence="2" key="1">
    <citation type="journal article" date="2017" name="Plant J.">
        <title>The pomegranate (Punica granatum L.) genome and the genomics of punicalagin biosynthesis.</title>
        <authorList>
            <person name="Qin G."/>
            <person name="Xu C."/>
            <person name="Ming R."/>
            <person name="Tang H."/>
            <person name="Guyot R."/>
            <person name="Kramer E.M."/>
            <person name="Hu Y."/>
            <person name="Yi X."/>
            <person name="Qi Y."/>
            <person name="Xu X."/>
            <person name="Gao Z."/>
            <person name="Pan H."/>
            <person name="Jian J."/>
            <person name="Tian Y."/>
            <person name="Yue Z."/>
            <person name="Xu Y."/>
        </authorList>
    </citation>
    <scope>NUCLEOTIDE SEQUENCE [LARGE SCALE GENOMIC DNA]</scope>
    <source>
        <strain evidence="2">cv. Dabenzi</strain>
    </source>
</reference>
<sequence>MPTLVDGSPTTLTPPVIRRSRPKSLSTLHNRLSSPFSFSGLISLSRVLFVDYWSTQVSLCGEPSSTISKGPLKVRSYHTKLVEPFIVAHLISATHSSFKSFSGWLSPAEYLSFQQLF</sequence>